<name>A0A8S3D9R3_9BILA</name>
<reference evidence="1" key="1">
    <citation type="submission" date="2021-02" db="EMBL/GenBank/DDBJ databases">
        <authorList>
            <person name="Nowell W R."/>
        </authorList>
    </citation>
    <scope>NUCLEOTIDE SEQUENCE</scope>
</reference>
<dbReference type="AlphaFoldDB" id="A0A8S3D9R3"/>
<comment type="caution">
    <text evidence="1">The sequence shown here is derived from an EMBL/GenBank/DDBJ whole genome shotgun (WGS) entry which is preliminary data.</text>
</comment>
<proteinExistence type="predicted"/>
<feature type="non-terminal residue" evidence="1">
    <location>
        <position position="56"/>
    </location>
</feature>
<organism evidence="1 2">
    <name type="scientific">Rotaria magnacalcarata</name>
    <dbReference type="NCBI Taxonomy" id="392030"/>
    <lineage>
        <taxon>Eukaryota</taxon>
        <taxon>Metazoa</taxon>
        <taxon>Spiralia</taxon>
        <taxon>Gnathifera</taxon>
        <taxon>Rotifera</taxon>
        <taxon>Eurotatoria</taxon>
        <taxon>Bdelloidea</taxon>
        <taxon>Philodinida</taxon>
        <taxon>Philodinidae</taxon>
        <taxon>Rotaria</taxon>
    </lineage>
</organism>
<dbReference type="Proteomes" id="UP000681720">
    <property type="component" value="Unassembled WGS sequence"/>
</dbReference>
<feature type="non-terminal residue" evidence="1">
    <location>
        <position position="1"/>
    </location>
</feature>
<protein>
    <submittedName>
        <fullName evidence="1">Uncharacterized protein</fullName>
    </submittedName>
</protein>
<dbReference type="EMBL" id="CAJOBJ010205583">
    <property type="protein sequence ID" value="CAF4995856.1"/>
    <property type="molecule type" value="Genomic_DNA"/>
</dbReference>
<evidence type="ECO:0000313" key="1">
    <source>
        <dbReference type="EMBL" id="CAF4995856.1"/>
    </source>
</evidence>
<evidence type="ECO:0000313" key="2">
    <source>
        <dbReference type="Proteomes" id="UP000681720"/>
    </source>
</evidence>
<sequence length="56" mass="6685">DEEQTLSNEHRNEVELELKTIIKNHELTMAKYKEKVLALVEERNQFVEQQEITSTQ</sequence>
<gene>
    <name evidence="1" type="ORF">GIL414_LOCUS56936</name>
</gene>
<accession>A0A8S3D9R3</accession>